<evidence type="ECO:0000313" key="5">
    <source>
        <dbReference type="Proteomes" id="UP000776650"/>
    </source>
</evidence>
<reference evidence="4" key="1">
    <citation type="journal article" date="2021" name="PeerJ">
        <title>Extensive microbial diversity within the chicken gut microbiome revealed by metagenomics and culture.</title>
        <authorList>
            <person name="Gilroy R."/>
            <person name="Ravi A."/>
            <person name="Getino M."/>
            <person name="Pursley I."/>
            <person name="Horton D.L."/>
            <person name="Alikhan N.F."/>
            <person name="Baker D."/>
            <person name="Gharbi K."/>
            <person name="Hall N."/>
            <person name="Watson M."/>
            <person name="Adriaenssens E.M."/>
            <person name="Foster-Nyarko E."/>
            <person name="Jarju S."/>
            <person name="Secka A."/>
            <person name="Antonio M."/>
            <person name="Oren A."/>
            <person name="Chaudhuri R.R."/>
            <person name="La Ragione R."/>
            <person name="Hildebrand F."/>
            <person name="Pallen M.J."/>
        </authorList>
    </citation>
    <scope>NUCLEOTIDE SEQUENCE</scope>
    <source>
        <strain evidence="4">ChiGjej1B1-18357</strain>
    </source>
</reference>
<gene>
    <name evidence="4" type="ORF">K8V11_04595</name>
</gene>
<dbReference type="PANTHER" id="PTHR43872">
    <property type="entry name" value="MONOOXYGENASE, PUTATIVE (AFU_ORTHOLOGUE AFUA_8G02570)-RELATED"/>
    <property type="match status" value="1"/>
</dbReference>
<evidence type="ECO:0000256" key="1">
    <source>
        <dbReference type="ARBA" id="ARBA00001974"/>
    </source>
</evidence>
<dbReference type="GO" id="GO:0004497">
    <property type="term" value="F:monooxygenase activity"/>
    <property type="evidence" value="ECO:0007669"/>
    <property type="project" value="UniProtKB-KW"/>
</dbReference>
<feature type="non-terminal residue" evidence="4">
    <location>
        <position position="191"/>
    </location>
</feature>
<dbReference type="InterPro" id="IPR051820">
    <property type="entry name" value="FAD-binding_MO"/>
</dbReference>
<dbReference type="AlphaFoldDB" id="A0A921F1V7"/>
<dbReference type="PANTHER" id="PTHR43872:SF1">
    <property type="entry name" value="MONOOXYGENASE, PUTATIVE (AFU_ORTHOLOGUE AFUA_8G02570)-RELATED"/>
    <property type="match status" value="1"/>
</dbReference>
<organism evidence="4 5">
    <name type="scientific">Dietzia timorensis</name>
    <dbReference type="NCBI Taxonomy" id="499555"/>
    <lineage>
        <taxon>Bacteria</taxon>
        <taxon>Bacillati</taxon>
        <taxon>Actinomycetota</taxon>
        <taxon>Actinomycetes</taxon>
        <taxon>Mycobacteriales</taxon>
        <taxon>Dietziaceae</taxon>
        <taxon>Dietzia</taxon>
    </lineage>
</organism>
<accession>A0A921F1V7</accession>
<dbReference type="Gene3D" id="3.50.50.60">
    <property type="entry name" value="FAD/NAD(P)-binding domain"/>
    <property type="match status" value="1"/>
</dbReference>
<evidence type="ECO:0000313" key="4">
    <source>
        <dbReference type="EMBL" id="HJE90266.1"/>
    </source>
</evidence>
<comment type="similarity">
    <text evidence="2">Belongs to the FAD-binding monooxygenase family.</text>
</comment>
<keyword evidence="3" id="KW-0560">Oxidoreductase</keyword>
<dbReference type="EMBL" id="DYXM01000084">
    <property type="protein sequence ID" value="HJE90266.1"/>
    <property type="molecule type" value="Genomic_DNA"/>
</dbReference>
<dbReference type="Pfam" id="PF13450">
    <property type="entry name" value="NAD_binding_8"/>
    <property type="match status" value="1"/>
</dbReference>
<dbReference type="SUPFAM" id="SSF51905">
    <property type="entry name" value="FAD/NAD(P)-binding domain"/>
    <property type="match status" value="1"/>
</dbReference>
<reference evidence="4" key="2">
    <citation type="submission" date="2021-09" db="EMBL/GenBank/DDBJ databases">
        <authorList>
            <person name="Gilroy R."/>
        </authorList>
    </citation>
    <scope>NUCLEOTIDE SEQUENCE</scope>
    <source>
        <strain evidence="4">ChiGjej1B1-18357</strain>
    </source>
</reference>
<dbReference type="Proteomes" id="UP000776650">
    <property type="component" value="Unassembled WGS sequence"/>
</dbReference>
<proteinExistence type="inferred from homology"/>
<evidence type="ECO:0000256" key="3">
    <source>
        <dbReference type="ARBA" id="ARBA00023033"/>
    </source>
</evidence>
<name>A0A921F1V7_9ACTN</name>
<dbReference type="InterPro" id="IPR036188">
    <property type="entry name" value="FAD/NAD-bd_sf"/>
</dbReference>
<dbReference type="RefSeq" id="WP_303911224.1">
    <property type="nucleotide sequence ID" value="NZ_DYXM01000084.1"/>
</dbReference>
<comment type="caution">
    <text evidence="4">The sequence shown here is derived from an EMBL/GenBank/DDBJ whole genome shotgun (WGS) entry which is preliminary data.</text>
</comment>
<protein>
    <submittedName>
        <fullName evidence="4">NAD(P)/FAD-dependent oxidoreductase</fullName>
    </submittedName>
</protein>
<evidence type="ECO:0000256" key="2">
    <source>
        <dbReference type="ARBA" id="ARBA00010139"/>
    </source>
</evidence>
<keyword evidence="3" id="KW-0503">Monooxygenase</keyword>
<comment type="cofactor">
    <cofactor evidence="1">
        <name>FAD</name>
        <dbReference type="ChEBI" id="CHEBI:57692"/>
    </cofactor>
</comment>
<sequence length="191" mass="21426">MTTTSTGARDTAGTQENPLDLLIVGAGIAGIDLAHHVAEAFPAWQWEVHDVQSDLGGTWHTFRYPGIRSDSDMATFGFPFHQWPHASTLGEGPEIKEYIRDAARASGALDRLHLRSFIAMADWDSSRELYRVTAESRTAEGESERPAERTIWARRVHFGAGYYSHDNGYRPQYPGEDEFGGEIIHPQQWPE</sequence>